<dbReference type="SMART" id="SM00866">
    <property type="entry name" value="UTRA"/>
    <property type="match status" value="1"/>
</dbReference>
<dbReference type="Gene3D" id="3.40.1410.10">
    <property type="entry name" value="Chorismate lyase-like"/>
    <property type="match status" value="1"/>
</dbReference>
<dbReference type="GO" id="GO:0003700">
    <property type="term" value="F:DNA-binding transcription factor activity"/>
    <property type="evidence" value="ECO:0007669"/>
    <property type="project" value="InterPro"/>
</dbReference>
<dbReference type="InterPro" id="IPR036388">
    <property type="entry name" value="WH-like_DNA-bd_sf"/>
</dbReference>
<dbReference type="GO" id="GO:0003677">
    <property type="term" value="F:DNA binding"/>
    <property type="evidence" value="ECO:0007669"/>
    <property type="project" value="UniProtKB-KW"/>
</dbReference>
<dbReference type="InterPro" id="IPR028978">
    <property type="entry name" value="Chorismate_lyase_/UTRA_dom_sf"/>
</dbReference>
<accession>A0A031JSK6</accession>
<dbReference type="AlphaFoldDB" id="A0A031JSK6"/>
<dbReference type="InterPro" id="IPR000524">
    <property type="entry name" value="Tscrpt_reg_HTH_GntR"/>
</dbReference>
<comment type="caution">
    <text evidence="5">The sequence shown here is derived from an EMBL/GenBank/DDBJ whole genome shotgun (WGS) entry which is preliminary data.</text>
</comment>
<dbReference type="Pfam" id="PF07702">
    <property type="entry name" value="UTRA"/>
    <property type="match status" value="1"/>
</dbReference>
<reference evidence="5 6" key="1">
    <citation type="submission" date="2014-03" db="EMBL/GenBank/DDBJ databases">
        <title>Whole genome sequence of Novosphingobium resinovorum KF1.</title>
        <authorList>
            <person name="Gan H.M."/>
            <person name="Gan H.Y."/>
            <person name="Chew T.H."/>
            <person name="Savka M.A."/>
        </authorList>
    </citation>
    <scope>NUCLEOTIDE SEQUENCE [LARGE SCALE GENOMIC DNA]</scope>
    <source>
        <strain evidence="5 6">KF1</strain>
    </source>
</reference>
<dbReference type="GO" id="GO:0045892">
    <property type="term" value="P:negative regulation of DNA-templated transcription"/>
    <property type="evidence" value="ECO:0007669"/>
    <property type="project" value="TreeGrafter"/>
</dbReference>
<evidence type="ECO:0000256" key="1">
    <source>
        <dbReference type="ARBA" id="ARBA00023015"/>
    </source>
</evidence>
<feature type="domain" description="HTH gntR-type" evidence="4">
    <location>
        <begin position="9"/>
        <end position="77"/>
    </location>
</feature>
<keyword evidence="3" id="KW-0804">Transcription</keyword>
<dbReference type="InterPro" id="IPR011663">
    <property type="entry name" value="UTRA"/>
</dbReference>
<evidence type="ECO:0000256" key="2">
    <source>
        <dbReference type="ARBA" id="ARBA00023125"/>
    </source>
</evidence>
<dbReference type="Proteomes" id="UP000024329">
    <property type="component" value="Unassembled WGS sequence"/>
</dbReference>
<dbReference type="RefSeq" id="WP_051587041.1">
    <property type="nucleotide sequence ID" value="NZ_JFYZ01000027.1"/>
</dbReference>
<dbReference type="PANTHER" id="PTHR44846:SF1">
    <property type="entry name" value="MANNOSYL-D-GLYCERATE TRANSPORT_METABOLISM SYSTEM REPRESSOR MNGR-RELATED"/>
    <property type="match status" value="1"/>
</dbReference>
<dbReference type="PANTHER" id="PTHR44846">
    <property type="entry name" value="MANNOSYL-D-GLYCERATE TRANSPORT/METABOLISM SYSTEM REPRESSOR MNGR-RELATED"/>
    <property type="match status" value="1"/>
</dbReference>
<evidence type="ECO:0000313" key="5">
    <source>
        <dbReference type="EMBL" id="EZP79332.1"/>
    </source>
</evidence>
<dbReference type="eggNOG" id="COG2188">
    <property type="taxonomic scope" value="Bacteria"/>
</dbReference>
<dbReference type="EMBL" id="JFYZ01000027">
    <property type="protein sequence ID" value="EZP79332.1"/>
    <property type="molecule type" value="Genomic_DNA"/>
</dbReference>
<dbReference type="InterPro" id="IPR036390">
    <property type="entry name" value="WH_DNA-bd_sf"/>
</dbReference>
<dbReference type="PRINTS" id="PR00035">
    <property type="entry name" value="HTHGNTR"/>
</dbReference>
<protein>
    <submittedName>
        <fullName evidence="5">Putative Transcriptional regulator, GntR family protein</fullName>
    </submittedName>
</protein>
<evidence type="ECO:0000256" key="3">
    <source>
        <dbReference type="ARBA" id="ARBA00023163"/>
    </source>
</evidence>
<dbReference type="SMART" id="SM00345">
    <property type="entry name" value="HTH_GNTR"/>
    <property type="match status" value="1"/>
</dbReference>
<proteinExistence type="predicted"/>
<evidence type="ECO:0000313" key="6">
    <source>
        <dbReference type="Proteomes" id="UP000024329"/>
    </source>
</evidence>
<dbReference type="CDD" id="cd07377">
    <property type="entry name" value="WHTH_GntR"/>
    <property type="match status" value="1"/>
</dbReference>
<gene>
    <name evidence="5" type="ORF">BV97_04095</name>
</gene>
<dbReference type="Pfam" id="PF00392">
    <property type="entry name" value="GntR"/>
    <property type="match status" value="1"/>
</dbReference>
<evidence type="ECO:0000259" key="4">
    <source>
        <dbReference type="PROSITE" id="PS50949"/>
    </source>
</evidence>
<sequence>MAKDESGGATRTQMIAAELIDEIVSGQHAVGARFPPELELRNRFGVGRHTIREALKLLTEQGLVGRRRKTGTFVLASSPVSPYVHSLRDLKGLLDFAETTKLQMTHVGGVSPDSKLLAGFDDIPDGRWLRVAGLRLVRGEGSPLCWAEILVPERFSPPRDQLLASSQPIYEEVMVHNSFRLEYVEQEVTASMLPPGMLKLFDIDGDAAALMVKRRYVAHTGETFEISHNLYPANRYRIRSIIRQRA</sequence>
<dbReference type="PATRIC" id="fig|158500.4.peg.4162"/>
<keyword evidence="1" id="KW-0805">Transcription regulation</keyword>
<keyword evidence="2" id="KW-0238">DNA-binding</keyword>
<name>A0A031JSK6_9SPHN</name>
<dbReference type="SUPFAM" id="SSF46785">
    <property type="entry name" value="Winged helix' DNA-binding domain"/>
    <property type="match status" value="1"/>
</dbReference>
<dbReference type="PROSITE" id="PS50949">
    <property type="entry name" value="HTH_GNTR"/>
    <property type="match status" value="1"/>
</dbReference>
<dbReference type="Gene3D" id="1.10.10.10">
    <property type="entry name" value="Winged helix-like DNA-binding domain superfamily/Winged helix DNA-binding domain"/>
    <property type="match status" value="1"/>
</dbReference>
<organism evidence="5 6">
    <name type="scientific">Novosphingobium resinovorum</name>
    <dbReference type="NCBI Taxonomy" id="158500"/>
    <lineage>
        <taxon>Bacteria</taxon>
        <taxon>Pseudomonadati</taxon>
        <taxon>Pseudomonadota</taxon>
        <taxon>Alphaproteobacteria</taxon>
        <taxon>Sphingomonadales</taxon>
        <taxon>Sphingomonadaceae</taxon>
        <taxon>Novosphingobium</taxon>
    </lineage>
</organism>
<dbReference type="InterPro" id="IPR050679">
    <property type="entry name" value="Bact_HTH_transcr_reg"/>
</dbReference>
<dbReference type="SUPFAM" id="SSF64288">
    <property type="entry name" value="Chorismate lyase-like"/>
    <property type="match status" value="1"/>
</dbReference>